<evidence type="ECO:0000256" key="1">
    <source>
        <dbReference type="SAM" id="MobiDB-lite"/>
    </source>
</evidence>
<protein>
    <submittedName>
        <fullName evidence="3">Beta-lactamase family protein</fullName>
    </submittedName>
</protein>
<accession>A0ABS2J3E3</accession>
<dbReference type="InterPro" id="IPR052907">
    <property type="entry name" value="Beta-lactamase/esterase"/>
</dbReference>
<evidence type="ECO:0000259" key="2">
    <source>
        <dbReference type="Pfam" id="PF00144"/>
    </source>
</evidence>
<feature type="region of interest" description="Disordered" evidence="1">
    <location>
        <begin position="1"/>
        <end position="42"/>
    </location>
</feature>
<feature type="domain" description="Beta-lactamase-related" evidence="2">
    <location>
        <begin position="51"/>
        <end position="391"/>
    </location>
</feature>
<dbReference type="Gene3D" id="3.40.710.10">
    <property type="entry name" value="DD-peptidase/beta-lactamase superfamily"/>
    <property type="match status" value="1"/>
</dbReference>
<dbReference type="InterPro" id="IPR001466">
    <property type="entry name" value="Beta-lactam-related"/>
</dbReference>
<sequence>MPPNLPAPHRAPAAGTRTGPGTGRKTGGGPGPALAESATVTNDGDALRAEVRRTIHALVDSGREAGVQVAAYRHGRLIVDETAGTADTTTGRPLTADTPIFSVSTGKGLTSSVVHVLAEAGRLDYDLRVADAWPEFARHGKHTVTLRHVLTHTAGVPALPADVTPADFTDWDRMCALVADAVPRWAPGERIAYHAWTYGWLVGEVVRRVTGRTVSTVLAEDIAAPLGVTGELFLGVPDTDLPRLATLEDNGLADLMAFASANLPHFDAVAPPAVRPDGSIGSRPDVLRADVPAVGTLTARAAARLYAALIGDVDGVRLISADRLRQVSAVAVRGVEWVFGQEMAFGLGYTVDDDGSFGTSGSGGSLAYAYPELGLSVAATRNRLGANDGDPMEGLRTLVRDTVRAAG</sequence>
<evidence type="ECO:0000313" key="4">
    <source>
        <dbReference type="Proteomes" id="UP001518872"/>
    </source>
</evidence>
<reference evidence="3 4" key="1">
    <citation type="submission" date="2021-02" db="EMBL/GenBank/DDBJ databases">
        <authorList>
            <person name="Ra J.-S."/>
        </authorList>
    </citation>
    <scope>NUCLEOTIDE SEQUENCE [LARGE SCALE GENOMIC DNA]</scope>
    <source>
        <strain evidence="3 4">MMS20-R1-14</strain>
    </source>
</reference>
<comment type="caution">
    <text evidence="3">The sequence shown here is derived from an EMBL/GenBank/DDBJ whole genome shotgun (WGS) entry which is preliminary data.</text>
</comment>
<name>A0ABS2J3E3_9ACTN</name>
<keyword evidence="4" id="KW-1185">Reference proteome</keyword>
<gene>
    <name evidence="3" type="ORF">JQX11_30405</name>
</gene>
<proteinExistence type="predicted"/>
<dbReference type="PANTHER" id="PTHR43319:SF3">
    <property type="entry name" value="BETA-LACTAMASE-RELATED DOMAIN-CONTAINING PROTEIN"/>
    <property type="match status" value="1"/>
</dbReference>
<evidence type="ECO:0000313" key="3">
    <source>
        <dbReference type="EMBL" id="MBM7080636.1"/>
    </source>
</evidence>
<dbReference type="Pfam" id="PF00144">
    <property type="entry name" value="Beta-lactamase"/>
    <property type="match status" value="1"/>
</dbReference>
<dbReference type="InterPro" id="IPR012338">
    <property type="entry name" value="Beta-lactam/transpept-like"/>
</dbReference>
<dbReference type="SUPFAM" id="SSF56601">
    <property type="entry name" value="beta-lactamase/transpeptidase-like"/>
    <property type="match status" value="1"/>
</dbReference>
<dbReference type="Proteomes" id="UP001518872">
    <property type="component" value="Unassembled WGS sequence"/>
</dbReference>
<dbReference type="PANTHER" id="PTHR43319">
    <property type="entry name" value="BETA-LACTAMASE-RELATED"/>
    <property type="match status" value="1"/>
</dbReference>
<feature type="compositionally biased region" description="Gly residues" evidence="1">
    <location>
        <begin position="18"/>
        <end position="31"/>
    </location>
</feature>
<dbReference type="EMBL" id="JAFEUC010000021">
    <property type="protein sequence ID" value="MBM7080636.1"/>
    <property type="molecule type" value="Genomic_DNA"/>
</dbReference>
<organism evidence="3 4">
    <name type="scientific">Micromonospora humida</name>
    <dbReference type="NCBI Taxonomy" id="2809018"/>
    <lineage>
        <taxon>Bacteria</taxon>
        <taxon>Bacillati</taxon>
        <taxon>Actinomycetota</taxon>
        <taxon>Actinomycetes</taxon>
        <taxon>Micromonosporales</taxon>
        <taxon>Micromonosporaceae</taxon>
        <taxon>Micromonospora</taxon>
    </lineage>
</organism>